<dbReference type="InterPro" id="IPR000276">
    <property type="entry name" value="GPCR_Rhodpsn"/>
</dbReference>
<dbReference type="GO" id="GO:0004930">
    <property type="term" value="F:G protein-coupled receptor activity"/>
    <property type="evidence" value="ECO:0007669"/>
    <property type="project" value="UniProtKB-KW"/>
</dbReference>
<evidence type="ECO:0000313" key="12">
    <source>
        <dbReference type="Ensembl" id="ENSSPUP00000001062.1"/>
    </source>
</evidence>
<dbReference type="InterPro" id="IPR000725">
    <property type="entry name" value="Olfact_rcpt"/>
</dbReference>
<keyword evidence="10" id="KW-1003">Cell membrane</keyword>
<reference evidence="12" key="2">
    <citation type="submission" date="2025-09" db="UniProtKB">
        <authorList>
            <consortium name="Ensembl"/>
        </authorList>
    </citation>
    <scope>IDENTIFICATION</scope>
</reference>
<evidence type="ECO:0000256" key="6">
    <source>
        <dbReference type="ARBA" id="ARBA00022989"/>
    </source>
</evidence>
<protein>
    <recommendedName>
        <fullName evidence="10">Olfactory receptor</fullName>
    </recommendedName>
</protein>
<dbReference type="InterPro" id="IPR050402">
    <property type="entry name" value="OR51/52/56-like"/>
</dbReference>
<dbReference type="FunFam" id="1.20.1070.10:FF:000006">
    <property type="entry name" value="Olfactory receptor"/>
    <property type="match status" value="1"/>
</dbReference>
<sequence>MPLDTNSSTSPFILVGIPDLETTHSWMGLLFCSMYVSALLGNCMILLIVWLDRTLHEPMFYFLCMLGVIDLVMPTSIVPKMLGIFWVKSREIGWKACFIQMFFVHSATAAESGLLLAMAFDRYVAICHPLRYSTILTWKTVAQIGLAILLGAILFMTPLTWMLQRLPYCASKVIAHSYCEHIAVSKLACTDSTASRFYSMVGSTLIVGTVIVFIAVSYGKILKTVLSRTEKEARVKAFSTCSSHICVMLLYFLPGMVSMYLQTFHHRVAPHTLVLLADFYLTIPSMLNPIIYSLRTKQVREALLKAFSPKKDPV</sequence>
<feature type="transmembrane region" description="Helical" evidence="10">
    <location>
        <begin position="141"/>
        <end position="163"/>
    </location>
</feature>
<dbReference type="PANTHER" id="PTHR26450">
    <property type="entry name" value="OLFACTORY RECEPTOR 56B1-RELATED"/>
    <property type="match status" value="1"/>
</dbReference>
<feature type="transmembrane region" description="Helical" evidence="10">
    <location>
        <begin position="98"/>
        <end position="120"/>
    </location>
</feature>
<evidence type="ECO:0000259" key="11">
    <source>
        <dbReference type="PROSITE" id="PS50262"/>
    </source>
</evidence>
<evidence type="ECO:0000256" key="10">
    <source>
        <dbReference type="RuleBase" id="RU363047"/>
    </source>
</evidence>
<name>A0A8D0G6P8_SPHPU</name>
<comment type="subcellular location">
    <subcellularLocation>
        <location evidence="10">Cell membrane</location>
        <topology evidence="10">Multi-pass membrane protein</topology>
    </subcellularLocation>
    <subcellularLocation>
        <location evidence="2">Membrane</location>
        <topology evidence="2">Multi-pass membrane protein</topology>
    </subcellularLocation>
</comment>
<dbReference type="Ensembl" id="ENSSPUT00000001117.1">
    <property type="protein sequence ID" value="ENSSPUP00000001062.1"/>
    <property type="gene ID" value="ENSSPUG00000000849.1"/>
</dbReference>
<dbReference type="Pfam" id="PF13853">
    <property type="entry name" value="7tm_4"/>
    <property type="match status" value="1"/>
</dbReference>
<dbReference type="PROSITE" id="PS00237">
    <property type="entry name" value="G_PROTEIN_RECEP_F1_1"/>
    <property type="match status" value="1"/>
</dbReference>
<keyword evidence="9" id="KW-0675">Receptor</keyword>
<feature type="transmembrane region" description="Helical" evidence="10">
    <location>
        <begin position="58"/>
        <end position="78"/>
    </location>
</feature>
<feature type="transmembrane region" description="Helical" evidence="10">
    <location>
        <begin position="26"/>
        <end position="51"/>
    </location>
</feature>
<evidence type="ECO:0000256" key="1">
    <source>
        <dbReference type="ARBA" id="ARBA00002936"/>
    </source>
</evidence>
<evidence type="ECO:0000256" key="7">
    <source>
        <dbReference type="ARBA" id="ARBA00023136"/>
    </source>
</evidence>
<evidence type="ECO:0000256" key="3">
    <source>
        <dbReference type="ARBA" id="ARBA00022606"/>
    </source>
</evidence>
<evidence type="ECO:0000256" key="9">
    <source>
        <dbReference type="RuleBase" id="RU000688"/>
    </source>
</evidence>
<dbReference type="PANTHER" id="PTHR26450:SF177">
    <property type="entry name" value="OLFACTORY RECEPTOR 52I1-RELATED"/>
    <property type="match status" value="1"/>
</dbReference>
<keyword evidence="9" id="KW-0297">G-protein coupled receptor</keyword>
<evidence type="ECO:0000256" key="8">
    <source>
        <dbReference type="ARBA" id="ARBA00023224"/>
    </source>
</evidence>
<evidence type="ECO:0000313" key="13">
    <source>
        <dbReference type="Proteomes" id="UP000694392"/>
    </source>
</evidence>
<proteinExistence type="inferred from homology"/>
<evidence type="ECO:0000256" key="2">
    <source>
        <dbReference type="ARBA" id="ARBA00004141"/>
    </source>
</evidence>
<feature type="transmembrane region" description="Helical" evidence="10">
    <location>
        <begin position="273"/>
        <end position="294"/>
    </location>
</feature>
<comment type="function">
    <text evidence="1">Odorant receptor.</text>
</comment>
<dbReference type="GeneTree" id="ENSGT01150000286987"/>
<keyword evidence="6 10" id="KW-1133">Transmembrane helix</keyword>
<dbReference type="PROSITE" id="PS50262">
    <property type="entry name" value="G_PROTEIN_RECEP_F1_2"/>
    <property type="match status" value="1"/>
</dbReference>
<dbReference type="InterPro" id="IPR017452">
    <property type="entry name" value="GPCR_Rhodpsn_7TM"/>
</dbReference>
<keyword evidence="4 9" id="KW-0812">Transmembrane</keyword>
<dbReference type="Proteomes" id="UP000694392">
    <property type="component" value="Unplaced"/>
</dbReference>
<keyword evidence="3 10" id="KW-0716">Sensory transduction</keyword>
<dbReference type="CDD" id="cd15950">
    <property type="entry name" value="7tmA_OR52I-like"/>
    <property type="match status" value="1"/>
</dbReference>
<dbReference type="GO" id="GO:0004984">
    <property type="term" value="F:olfactory receptor activity"/>
    <property type="evidence" value="ECO:0007669"/>
    <property type="project" value="InterPro"/>
</dbReference>
<dbReference type="SUPFAM" id="SSF81321">
    <property type="entry name" value="Family A G protein-coupled receptor-like"/>
    <property type="match status" value="1"/>
</dbReference>
<feature type="transmembrane region" description="Helical" evidence="10">
    <location>
        <begin position="197"/>
        <end position="216"/>
    </location>
</feature>
<keyword evidence="7 10" id="KW-0472">Membrane</keyword>
<dbReference type="OMA" id="PMYCFLY"/>
<dbReference type="PRINTS" id="PR00237">
    <property type="entry name" value="GPCRRHODOPSN"/>
</dbReference>
<reference evidence="12" key="1">
    <citation type="submission" date="2025-08" db="UniProtKB">
        <authorList>
            <consortium name="Ensembl"/>
        </authorList>
    </citation>
    <scope>IDENTIFICATION</scope>
</reference>
<accession>A0A8D0G6P8</accession>
<comment type="similarity">
    <text evidence="9">Belongs to the G-protein coupled receptor 1 family.</text>
</comment>
<keyword evidence="5 10" id="KW-0552">Olfaction</keyword>
<evidence type="ECO:0000256" key="4">
    <source>
        <dbReference type="ARBA" id="ARBA00022692"/>
    </source>
</evidence>
<feature type="domain" description="G-protein coupled receptors family 1 profile" evidence="11">
    <location>
        <begin position="41"/>
        <end position="292"/>
    </location>
</feature>
<dbReference type="AlphaFoldDB" id="A0A8D0G6P8"/>
<keyword evidence="8 9" id="KW-0807">Transducer</keyword>
<keyword evidence="13" id="KW-1185">Reference proteome</keyword>
<evidence type="ECO:0000256" key="5">
    <source>
        <dbReference type="ARBA" id="ARBA00022725"/>
    </source>
</evidence>
<feature type="transmembrane region" description="Helical" evidence="10">
    <location>
        <begin position="237"/>
        <end position="261"/>
    </location>
</feature>
<dbReference type="Gene3D" id="1.20.1070.10">
    <property type="entry name" value="Rhodopsin 7-helix transmembrane proteins"/>
    <property type="match status" value="1"/>
</dbReference>
<dbReference type="GO" id="GO:0005886">
    <property type="term" value="C:plasma membrane"/>
    <property type="evidence" value="ECO:0007669"/>
    <property type="project" value="UniProtKB-SubCell"/>
</dbReference>
<dbReference type="PRINTS" id="PR00245">
    <property type="entry name" value="OLFACTORYR"/>
</dbReference>
<organism evidence="12 13">
    <name type="scientific">Sphenodon punctatus</name>
    <name type="common">Tuatara</name>
    <name type="synonym">Hatteria punctata</name>
    <dbReference type="NCBI Taxonomy" id="8508"/>
    <lineage>
        <taxon>Eukaryota</taxon>
        <taxon>Metazoa</taxon>
        <taxon>Chordata</taxon>
        <taxon>Craniata</taxon>
        <taxon>Vertebrata</taxon>
        <taxon>Euteleostomi</taxon>
        <taxon>Lepidosauria</taxon>
        <taxon>Sphenodontia</taxon>
        <taxon>Sphenodontidae</taxon>
        <taxon>Sphenodon</taxon>
    </lineage>
</organism>